<feature type="domain" description="Zinc finger PHD-type" evidence="5">
    <location>
        <begin position="165"/>
        <end position="205"/>
    </location>
</feature>
<dbReference type="AlphaFoldDB" id="A0A1V9ZJF7"/>
<proteinExistence type="predicted"/>
<feature type="domain" description="Zinc finger PHD-type" evidence="5">
    <location>
        <begin position="45"/>
        <end position="92"/>
    </location>
</feature>
<evidence type="ECO:0000256" key="2">
    <source>
        <dbReference type="ARBA" id="ARBA00022771"/>
    </source>
</evidence>
<sequence length="647" mass="72241">MSLGTKRGRAGMPADECPKCQFSLFDGAGHCKVCDYINSKQKLRPCVHCEKVNTNAFCDMCGQGYHKKCAEKCGIQIESDEDGDRLVCTSCENDESDWNVGCGGCSEAFANEELGLQVGQLVLVEFEFVLYNAIVQEVNEAEDSVKIHFVRWSKSFDGWYKMDDERVNESLACDSCNQWFHIACLPPIKASGRYKHTSYVCEKCFKDAKTNRKPKASDTPARPRVLESKAVKNDKKQVNDEEEEIDLPELPKRKVGRPSLKQLKHERETIALRKAMLKTIKDKQKVEPTPSRSRRTPTSEQIETKKAASPKETDELEKDDRPTRKRSSPPPAKPPASPAQADPPNQMPVEEAPKKVAKKDDANKPDESAKKPKKKDEPTKAKPEAAKKVDTKRALDVVEKVAPRKRSRSDDRGHGHDVFRPIAPKPKPIVEVSSDSDADDIIEDDTPPATLPSSRRKPKKKNTIIEPEDEDDCGPSPDDVSKTASVVKNGKNSLILLSALLNSPQFDKEMAPPPLTMKKLPSLATVTTSAQDENRNANQSAFDILRVVASQTMHQSPCKKPAVVAPPPPETSLEYDTHFYLREEMYVQVCAMEEAGLIPRDVAGLLRSWTHPTSSRFEDVRFVYLVNKHNSPALLAQRLAEVTRNYG</sequence>
<dbReference type="OrthoDB" id="21204at2759"/>
<reference evidence="6 7" key="1">
    <citation type="journal article" date="2014" name="Genome Biol. Evol.">
        <title>The secreted proteins of Achlya hypogyna and Thraustotheca clavata identify the ancestral oomycete secretome and reveal gene acquisitions by horizontal gene transfer.</title>
        <authorList>
            <person name="Misner I."/>
            <person name="Blouin N."/>
            <person name="Leonard G."/>
            <person name="Richards T.A."/>
            <person name="Lane C.E."/>
        </authorList>
    </citation>
    <scope>NUCLEOTIDE SEQUENCE [LARGE SCALE GENOMIC DNA]</scope>
    <source>
        <strain evidence="6 7">ATCC 48635</strain>
    </source>
</reference>
<dbReference type="InterPro" id="IPR001965">
    <property type="entry name" value="Znf_PHD"/>
</dbReference>
<dbReference type="GO" id="GO:0008270">
    <property type="term" value="F:zinc ion binding"/>
    <property type="evidence" value="ECO:0007669"/>
    <property type="project" value="UniProtKB-KW"/>
</dbReference>
<comment type="caution">
    <text evidence="6">The sequence shown here is derived from an EMBL/GenBank/DDBJ whole genome shotgun (WGS) entry which is preliminary data.</text>
</comment>
<feature type="compositionally biased region" description="Basic and acidic residues" evidence="4">
    <location>
        <begin position="230"/>
        <end position="239"/>
    </location>
</feature>
<feature type="compositionally biased region" description="Basic and acidic residues" evidence="4">
    <location>
        <begin position="302"/>
        <end position="322"/>
    </location>
</feature>
<dbReference type="SMART" id="SM00249">
    <property type="entry name" value="PHD"/>
    <property type="match status" value="2"/>
</dbReference>
<dbReference type="Proteomes" id="UP000243579">
    <property type="component" value="Unassembled WGS sequence"/>
</dbReference>
<dbReference type="CDD" id="cd15489">
    <property type="entry name" value="PHD_SF"/>
    <property type="match status" value="1"/>
</dbReference>
<dbReference type="Pfam" id="PF00628">
    <property type="entry name" value="PHD"/>
    <property type="match status" value="1"/>
</dbReference>
<feature type="region of interest" description="Disordered" evidence="4">
    <location>
        <begin position="230"/>
        <end position="483"/>
    </location>
</feature>
<evidence type="ECO:0000313" key="6">
    <source>
        <dbReference type="EMBL" id="OQR98122.1"/>
    </source>
</evidence>
<evidence type="ECO:0000256" key="1">
    <source>
        <dbReference type="ARBA" id="ARBA00022723"/>
    </source>
</evidence>
<feature type="compositionally biased region" description="Basic and acidic residues" evidence="4">
    <location>
        <begin position="351"/>
        <end position="419"/>
    </location>
</feature>
<protein>
    <recommendedName>
        <fullName evidence="5">Zinc finger PHD-type domain-containing protein</fullName>
    </recommendedName>
</protein>
<dbReference type="Gene3D" id="2.30.30.140">
    <property type="match status" value="1"/>
</dbReference>
<keyword evidence="7" id="KW-1185">Reference proteome</keyword>
<gene>
    <name evidence="6" type="ORF">ACHHYP_09189</name>
</gene>
<evidence type="ECO:0000313" key="7">
    <source>
        <dbReference type="Proteomes" id="UP000243579"/>
    </source>
</evidence>
<organism evidence="6 7">
    <name type="scientific">Achlya hypogyna</name>
    <name type="common">Oomycete</name>
    <name type="synonym">Protoachlya hypogyna</name>
    <dbReference type="NCBI Taxonomy" id="1202772"/>
    <lineage>
        <taxon>Eukaryota</taxon>
        <taxon>Sar</taxon>
        <taxon>Stramenopiles</taxon>
        <taxon>Oomycota</taxon>
        <taxon>Saprolegniomycetes</taxon>
        <taxon>Saprolegniales</taxon>
        <taxon>Achlyaceae</taxon>
        <taxon>Achlya</taxon>
    </lineage>
</organism>
<feature type="compositionally biased region" description="Low complexity" evidence="4">
    <location>
        <begin position="288"/>
        <end position="299"/>
    </location>
</feature>
<evidence type="ECO:0000256" key="3">
    <source>
        <dbReference type="ARBA" id="ARBA00022833"/>
    </source>
</evidence>
<evidence type="ECO:0000259" key="5">
    <source>
        <dbReference type="SMART" id="SM00249"/>
    </source>
</evidence>
<accession>A0A1V9ZJF7</accession>
<feature type="compositionally biased region" description="Pro residues" evidence="4">
    <location>
        <begin position="328"/>
        <end position="337"/>
    </location>
</feature>
<dbReference type="InterPro" id="IPR019787">
    <property type="entry name" value="Znf_PHD-finger"/>
</dbReference>
<feature type="compositionally biased region" description="Acidic residues" evidence="4">
    <location>
        <begin position="434"/>
        <end position="446"/>
    </location>
</feature>
<keyword evidence="3" id="KW-0862">Zinc</keyword>
<dbReference type="InterPro" id="IPR013083">
    <property type="entry name" value="Znf_RING/FYVE/PHD"/>
</dbReference>
<evidence type="ECO:0000256" key="4">
    <source>
        <dbReference type="SAM" id="MobiDB-lite"/>
    </source>
</evidence>
<dbReference type="SUPFAM" id="SSF57903">
    <property type="entry name" value="FYVE/PHD zinc finger"/>
    <property type="match status" value="1"/>
</dbReference>
<dbReference type="EMBL" id="JNBR01000090">
    <property type="protein sequence ID" value="OQR98122.1"/>
    <property type="molecule type" value="Genomic_DNA"/>
</dbReference>
<keyword evidence="1" id="KW-0479">Metal-binding</keyword>
<dbReference type="InterPro" id="IPR011011">
    <property type="entry name" value="Znf_FYVE_PHD"/>
</dbReference>
<dbReference type="Gene3D" id="3.30.40.10">
    <property type="entry name" value="Zinc/RING finger domain, C3HC4 (zinc finger)"/>
    <property type="match status" value="1"/>
</dbReference>
<name>A0A1V9ZJF7_ACHHY</name>
<keyword evidence="2" id="KW-0863">Zinc-finger</keyword>